<reference evidence="20" key="1">
    <citation type="submission" date="2011-03" db="EMBL/GenBank/DDBJ databases">
        <title>Version 3 of the genome sequence of Otolemur garnettii (Bushbaby).</title>
        <authorList>
            <consortium name="The Broad Institute Genome Sequencing Platform"/>
            <person name="Di Palma F."/>
            <person name="Johnson J."/>
            <person name="Lander E.S."/>
            <person name="Lindblad-Toh K."/>
            <person name="Jaffe D.B."/>
            <person name="Gnerre S."/>
            <person name="MacCallum I."/>
            <person name="Przybylski D."/>
            <person name="Ribeiro F.J."/>
            <person name="Burton J.N."/>
            <person name="Walker B.J."/>
            <person name="Sharpe T."/>
            <person name="Hall G."/>
        </authorList>
    </citation>
    <scope>NUCLEOTIDE SEQUENCE [LARGE SCALE GENOMIC DNA]</scope>
</reference>
<dbReference type="GO" id="GO:0046013">
    <property type="term" value="P:regulation of T cell homeostatic proliferation"/>
    <property type="evidence" value="ECO:0007669"/>
    <property type="project" value="Ensembl"/>
</dbReference>
<evidence type="ECO:0000256" key="8">
    <source>
        <dbReference type="ARBA" id="ARBA00022859"/>
    </source>
</evidence>
<dbReference type="CDD" id="cd00033">
    <property type="entry name" value="CCP"/>
    <property type="match status" value="1"/>
</dbReference>
<evidence type="ECO:0000256" key="6">
    <source>
        <dbReference type="ARBA" id="ARBA00022729"/>
    </source>
</evidence>
<comment type="subcellular location">
    <subcellularLocation>
        <location evidence="2">Membrane</location>
        <topology evidence="2">Single-pass type I membrane protein</topology>
    </subcellularLocation>
</comment>
<dbReference type="HOGENOM" id="CLU_089677_1_0_1"/>
<evidence type="ECO:0000313" key="19">
    <source>
        <dbReference type="Ensembl" id="ENSOGAP00000014053.2"/>
    </source>
</evidence>
<feature type="region of interest" description="Disordered" evidence="16">
    <location>
        <begin position="85"/>
        <end position="125"/>
    </location>
</feature>
<evidence type="ECO:0000256" key="2">
    <source>
        <dbReference type="ARBA" id="ARBA00004479"/>
    </source>
</evidence>
<dbReference type="GO" id="GO:2000561">
    <property type="term" value="P:regulation of CD4-positive, alpha-beta T cell proliferation"/>
    <property type="evidence" value="ECO:0007669"/>
    <property type="project" value="Ensembl"/>
</dbReference>
<dbReference type="SUPFAM" id="SSF57535">
    <property type="entry name" value="Complement control module/SCR domain"/>
    <property type="match status" value="2"/>
</dbReference>
<dbReference type="PROSITE" id="PS50923">
    <property type="entry name" value="SUSHI"/>
    <property type="match status" value="1"/>
</dbReference>
<dbReference type="GO" id="GO:0006954">
    <property type="term" value="P:inflammatory response"/>
    <property type="evidence" value="ECO:0007669"/>
    <property type="project" value="TreeGrafter"/>
</dbReference>
<dbReference type="Gene3D" id="2.20.28.230">
    <property type="match status" value="3"/>
</dbReference>
<keyword evidence="12" id="KW-0675">Receptor</keyword>
<evidence type="ECO:0000256" key="4">
    <source>
        <dbReference type="ARBA" id="ARBA00022659"/>
    </source>
</evidence>
<dbReference type="InParanoid" id="H0XDT9"/>
<reference evidence="19" key="2">
    <citation type="submission" date="2025-08" db="UniProtKB">
        <authorList>
            <consortium name="Ensembl"/>
        </authorList>
    </citation>
    <scope>IDENTIFICATION</scope>
</reference>
<keyword evidence="9 17" id="KW-1133">Transmembrane helix</keyword>
<dbReference type="AlphaFoldDB" id="H0XDT9"/>
<dbReference type="GO" id="GO:0002664">
    <property type="term" value="P:regulation of T cell tolerance induction"/>
    <property type="evidence" value="ECO:0007669"/>
    <property type="project" value="Ensembl"/>
</dbReference>
<dbReference type="GO" id="GO:0006955">
    <property type="term" value="P:immune response"/>
    <property type="evidence" value="ECO:0007669"/>
    <property type="project" value="UniProtKB-ARBA"/>
</dbReference>
<accession>H0XDT9</accession>
<keyword evidence="7" id="KW-0677">Repeat</keyword>
<evidence type="ECO:0000256" key="10">
    <source>
        <dbReference type="ARBA" id="ARBA00023136"/>
    </source>
</evidence>
<dbReference type="STRING" id="30611.ENSOGAP00000014053"/>
<gene>
    <name evidence="19" type="primary">IL2RA</name>
</gene>
<feature type="disulfide bond" evidence="15">
    <location>
        <begin position="122"/>
        <end position="165"/>
    </location>
</feature>
<feature type="compositionally biased region" description="Polar residues" evidence="16">
    <location>
        <begin position="95"/>
        <end position="104"/>
    </location>
</feature>
<comment type="subunit">
    <text evidence="14">Non-covalent dimer of an alpha and a beta subunit. IL2R exists in 3 different forms: a high affinity dimer, an intermediate affinity monomer (beta subunit), and a low affinity monomer (alpha subunit). The high and intermediate affinity forms also associate with a gamma subunit.</text>
</comment>
<dbReference type="EMBL" id="AAQR03044752">
    <property type="status" value="NOT_ANNOTATED_CDS"/>
    <property type="molecule type" value="Genomic_DNA"/>
</dbReference>
<dbReference type="GO" id="GO:0050798">
    <property type="term" value="P:activated T cell proliferation"/>
    <property type="evidence" value="ECO:0007669"/>
    <property type="project" value="Ensembl"/>
</dbReference>
<protein>
    <recommendedName>
        <fullName evidence="3">Interleukin-2 receptor subunit alpha</fullName>
    </recommendedName>
</protein>
<dbReference type="InterPro" id="IPR000436">
    <property type="entry name" value="Sushi_SCR_CCP_dom"/>
</dbReference>
<dbReference type="GO" id="GO:0007219">
    <property type="term" value="P:Notch signaling pathway"/>
    <property type="evidence" value="ECO:0007669"/>
    <property type="project" value="Ensembl"/>
</dbReference>
<evidence type="ECO:0000256" key="15">
    <source>
        <dbReference type="PROSITE-ProRule" id="PRU00302"/>
    </source>
</evidence>
<organism evidence="19 20">
    <name type="scientific">Otolemur garnettii</name>
    <name type="common">Small-eared galago</name>
    <name type="synonym">Garnett's greater bushbaby</name>
    <dbReference type="NCBI Taxonomy" id="30611"/>
    <lineage>
        <taxon>Eukaryota</taxon>
        <taxon>Metazoa</taxon>
        <taxon>Chordata</taxon>
        <taxon>Craniata</taxon>
        <taxon>Vertebrata</taxon>
        <taxon>Euteleostomi</taxon>
        <taxon>Mammalia</taxon>
        <taxon>Eutheria</taxon>
        <taxon>Euarchontoglires</taxon>
        <taxon>Primates</taxon>
        <taxon>Strepsirrhini</taxon>
        <taxon>Lorisiformes</taxon>
        <taxon>Galagidae</taxon>
        <taxon>Otolemur</taxon>
    </lineage>
</organism>
<evidence type="ECO:0000256" key="7">
    <source>
        <dbReference type="ARBA" id="ARBA00022737"/>
    </source>
</evidence>
<dbReference type="PANTHER" id="PTHR10573:SF0">
    <property type="entry name" value="INTERLEUKIN-2 RECEPTOR SUBUNIT ALPHA"/>
    <property type="match status" value="1"/>
</dbReference>
<evidence type="ECO:0000259" key="18">
    <source>
        <dbReference type="PROSITE" id="PS50923"/>
    </source>
</evidence>
<dbReference type="PANTHER" id="PTHR10573">
    <property type="entry name" value="INTERLEUKIN-2 RECEPTOR ALPHA CHAIN"/>
    <property type="match status" value="1"/>
</dbReference>
<dbReference type="GO" id="GO:0019976">
    <property type="term" value="F:interleukin-2 binding"/>
    <property type="evidence" value="ECO:0007669"/>
    <property type="project" value="Ensembl"/>
</dbReference>
<name>H0XDT9_OTOGA</name>
<dbReference type="GeneTree" id="ENSGT00390000018872"/>
<dbReference type="InterPro" id="IPR035976">
    <property type="entry name" value="Sushi/SCR/CCP_sf"/>
</dbReference>
<feature type="transmembrane region" description="Helical" evidence="17">
    <location>
        <begin position="243"/>
        <end position="265"/>
    </location>
</feature>
<comment type="caution">
    <text evidence="15">Lacks conserved residue(s) required for the propagation of feature annotation.</text>
</comment>
<keyword evidence="13" id="KW-0325">Glycoprotein</keyword>
<dbReference type="OMA" id="TILNCEC"/>
<dbReference type="GO" id="GO:0050728">
    <property type="term" value="P:negative regulation of inflammatory response"/>
    <property type="evidence" value="ECO:0007669"/>
    <property type="project" value="Ensembl"/>
</dbReference>
<keyword evidence="6" id="KW-0732">Signal</keyword>
<dbReference type="Pfam" id="PF00084">
    <property type="entry name" value="Sushi"/>
    <property type="match status" value="1"/>
</dbReference>
<keyword evidence="8" id="KW-0391">Immunity</keyword>
<evidence type="ECO:0000256" key="9">
    <source>
        <dbReference type="ARBA" id="ARBA00022989"/>
    </source>
</evidence>
<dbReference type="GO" id="GO:0009897">
    <property type="term" value="C:external side of plasma membrane"/>
    <property type="evidence" value="ECO:0007669"/>
    <property type="project" value="Ensembl"/>
</dbReference>
<dbReference type="GO" id="GO:0006924">
    <property type="term" value="P:activation-induced cell death of T cells"/>
    <property type="evidence" value="ECO:0007669"/>
    <property type="project" value="Ensembl"/>
</dbReference>
<keyword evidence="4 15" id="KW-0768">Sushi</keyword>
<dbReference type="SMART" id="SM00032">
    <property type="entry name" value="CCP"/>
    <property type="match status" value="2"/>
</dbReference>
<sequence>VSVCLGHPGLLTCFFFSAELCEDDPPEITHATFKALAYKKGTTLNCECKGGYRRIKSGSPYIRCAGNSSHSFWDSKCQCMSSAPRHRAKGVTPQPGEQKSSTVSGMPRPSQPVDQASLPGHCREPPHWEHEAAKRIYHFVVGQTVHYQCIQGYRALQRGPAQSVCEVACGKTRWTRPRLTCVDEMEPSPFPGEEAFQASPEDLPEMETSCSLTTTDYQDYAEAATTTETVPFTTETFPFTTEYQVAVAGCVFLLFTIFLLSGFTWQQRWRGEGRRKDPTL</sequence>
<evidence type="ECO:0000313" key="20">
    <source>
        <dbReference type="Proteomes" id="UP000005225"/>
    </source>
</evidence>
<dbReference type="Ensembl" id="ENSOGAT00000015689.2">
    <property type="protein sequence ID" value="ENSOGAP00000014053.2"/>
    <property type="gene ID" value="ENSOGAG00000015685.2"/>
</dbReference>
<evidence type="ECO:0000256" key="1">
    <source>
        <dbReference type="ARBA" id="ARBA00002381"/>
    </source>
</evidence>
<keyword evidence="11 15" id="KW-1015">Disulfide bond</keyword>
<proteinExistence type="predicted"/>
<keyword evidence="20" id="KW-1185">Reference proteome</keyword>
<dbReference type="GO" id="GO:0042104">
    <property type="term" value="P:positive regulation of activated T cell proliferation"/>
    <property type="evidence" value="ECO:0007669"/>
    <property type="project" value="Ensembl"/>
</dbReference>
<dbReference type="GO" id="GO:0004911">
    <property type="term" value="F:interleukin-2 receptor activity"/>
    <property type="evidence" value="ECO:0007669"/>
    <property type="project" value="Ensembl"/>
</dbReference>
<reference evidence="19" key="3">
    <citation type="submission" date="2025-09" db="UniProtKB">
        <authorList>
            <consortium name="Ensembl"/>
        </authorList>
    </citation>
    <scope>IDENTIFICATION</scope>
</reference>
<keyword evidence="5 17" id="KW-0812">Transmembrane</keyword>
<dbReference type="GO" id="GO:0042130">
    <property type="term" value="P:negative regulation of T cell proliferation"/>
    <property type="evidence" value="ECO:0007669"/>
    <property type="project" value="Ensembl"/>
</dbReference>
<dbReference type="FunCoup" id="H0XDT9">
    <property type="interactions" value="965"/>
</dbReference>
<evidence type="ECO:0000256" key="16">
    <source>
        <dbReference type="SAM" id="MobiDB-lite"/>
    </source>
</evidence>
<evidence type="ECO:0000256" key="14">
    <source>
        <dbReference type="ARBA" id="ARBA00025938"/>
    </source>
</evidence>
<evidence type="ECO:0000256" key="13">
    <source>
        <dbReference type="ARBA" id="ARBA00023180"/>
    </source>
</evidence>
<evidence type="ECO:0000256" key="3">
    <source>
        <dbReference type="ARBA" id="ARBA00013445"/>
    </source>
</evidence>
<dbReference type="Proteomes" id="UP000005225">
    <property type="component" value="Unassembled WGS sequence"/>
</dbReference>
<feature type="domain" description="Sushi" evidence="18">
    <location>
        <begin position="120"/>
        <end position="183"/>
    </location>
</feature>
<dbReference type="FunFam" id="2.20.28.230:FF:000002">
    <property type="entry name" value="Interleukin-2 receptor subunit alpha"/>
    <property type="match status" value="1"/>
</dbReference>
<dbReference type="eggNOG" id="ENOG502SUAG">
    <property type="taxonomic scope" value="Eukaryota"/>
</dbReference>
<evidence type="ECO:0000256" key="11">
    <source>
        <dbReference type="ARBA" id="ARBA00023157"/>
    </source>
</evidence>
<evidence type="ECO:0000256" key="17">
    <source>
        <dbReference type="SAM" id="Phobius"/>
    </source>
</evidence>
<dbReference type="InterPro" id="IPR015486">
    <property type="entry name" value="IL-2_rcpt_alpha"/>
</dbReference>
<evidence type="ECO:0000256" key="5">
    <source>
        <dbReference type="ARBA" id="ARBA00022692"/>
    </source>
</evidence>
<evidence type="ECO:0000256" key="12">
    <source>
        <dbReference type="ARBA" id="ARBA00023170"/>
    </source>
</evidence>
<comment type="function">
    <text evidence="1">Receptor for interleukin-2. The receptor is involved in the regulation of immune tolerance by controlling regulatory T cells (TREGs) activity. TREGs suppress the activation and expansion of autoreactive T-cells.</text>
</comment>
<keyword evidence="10 17" id="KW-0472">Membrane</keyword>